<dbReference type="Gene3D" id="3.10.28.20">
    <property type="entry name" value="Acetamidase/Formamidase-like domains"/>
    <property type="match status" value="1"/>
</dbReference>
<protein>
    <submittedName>
        <fullName evidence="2">Acetamidase</fullName>
    </submittedName>
</protein>
<evidence type="ECO:0000256" key="1">
    <source>
        <dbReference type="SAM" id="SignalP"/>
    </source>
</evidence>
<dbReference type="KEGG" id="talb:FTW19_14315"/>
<proteinExistence type="predicted"/>
<name>A0A5B9EBB7_9BACT</name>
<feature type="signal peptide" evidence="1">
    <location>
        <begin position="1"/>
        <end position="19"/>
    </location>
</feature>
<reference evidence="2 3" key="1">
    <citation type="submission" date="2019-08" db="EMBL/GenBank/DDBJ databases">
        <title>Complete genome sequence of Terriglobus albidus strain ORNL.</title>
        <authorList>
            <person name="Podar M."/>
        </authorList>
    </citation>
    <scope>NUCLEOTIDE SEQUENCE [LARGE SCALE GENOMIC DNA]</scope>
    <source>
        <strain evidence="2 3">ORNL</strain>
    </source>
</reference>
<dbReference type="GO" id="GO:0016811">
    <property type="term" value="F:hydrolase activity, acting on carbon-nitrogen (but not peptide) bonds, in linear amides"/>
    <property type="evidence" value="ECO:0007669"/>
    <property type="project" value="InterPro"/>
</dbReference>
<dbReference type="PANTHER" id="PTHR31891">
    <property type="entry name" value="FORMAMIDASE C869.04-RELATED"/>
    <property type="match status" value="1"/>
</dbReference>
<dbReference type="Gene3D" id="2.60.120.580">
    <property type="entry name" value="Acetamidase/Formamidase-like domains"/>
    <property type="match status" value="2"/>
</dbReference>
<sequence length="433" mass="46064">MKGLAVVVCLLGCAASGTAQEQSLTGKWMATVDFYGSPLFWKMELKQDGEKLTGDFSGDNVEGTYAGGKLHFLAKDTQGGSEELTATVVNGQITGTVIWIDGSDKEHPATRTFLADRIPVRPQGPVKTHEFVPTVFHRQFSALNKPVLTINPGDTIHTTTVDAGGADATGVRRSLGGNPETGPFYVNSAMPGDTLVVHIKSLKLNRDYAISTDGIVPRAQSQGMAVMMKDTGKGAKWKLDLAKGIATPANPGQHMKNYSVPVRPMLGCIAVATRPQQAAPGTGDDGSYGGNMDFNEITEGATVYLPVMAPGALLYFGDGHAVQGDGETTGDALETSMDVTVTVDVIPGKRPMEPRIENATHIMAMGENGSLDDALKEATENMANWLKDEYHLTPSEIGMVIGTAAEYRISEVADRNAGVVLKINKERLKGLSQ</sequence>
<evidence type="ECO:0000313" key="2">
    <source>
        <dbReference type="EMBL" id="QEE29069.1"/>
    </source>
</evidence>
<dbReference type="EMBL" id="CP042806">
    <property type="protein sequence ID" value="QEE29069.1"/>
    <property type="molecule type" value="Genomic_DNA"/>
</dbReference>
<dbReference type="OrthoDB" id="9811740at2"/>
<dbReference type="SUPFAM" id="SSF141130">
    <property type="entry name" value="Acetamidase/Formamidase-like"/>
    <property type="match status" value="1"/>
</dbReference>
<dbReference type="Pfam" id="PF03069">
    <property type="entry name" value="FmdA_AmdA"/>
    <property type="match status" value="1"/>
</dbReference>
<keyword evidence="1" id="KW-0732">Signal</keyword>
<dbReference type="PANTHER" id="PTHR31891:SF1">
    <property type="entry name" value="FORMAMIDASE C869.04-RELATED"/>
    <property type="match status" value="1"/>
</dbReference>
<evidence type="ECO:0000313" key="3">
    <source>
        <dbReference type="Proteomes" id="UP000321820"/>
    </source>
</evidence>
<dbReference type="RefSeq" id="WP_147648268.1">
    <property type="nucleotide sequence ID" value="NZ_CP042806.1"/>
</dbReference>
<dbReference type="InterPro" id="IPR004304">
    <property type="entry name" value="FmdA_AmdA"/>
</dbReference>
<feature type="chain" id="PRO_5022841773" evidence="1">
    <location>
        <begin position="20"/>
        <end position="433"/>
    </location>
</feature>
<gene>
    <name evidence="2" type="ORF">FTW19_14315</name>
</gene>
<keyword evidence="3" id="KW-1185">Reference proteome</keyword>
<accession>A0A5B9EBB7</accession>
<organism evidence="2 3">
    <name type="scientific">Terriglobus albidus</name>
    <dbReference type="NCBI Taxonomy" id="1592106"/>
    <lineage>
        <taxon>Bacteria</taxon>
        <taxon>Pseudomonadati</taxon>
        <taxon>Acidobacteriota</taxon>
        <taxon>Terriglobia</taxon>
        <taxon>Terriglobales</taxon>
        <taxon>Acidobacteriaceae</taxon>
        <taxon>Terriglobus</taxon>
    </lineage>
</organism>
<dbReference type="AlphaFoldDB" id="A0A5B9EBB7"/>
<dbReference type="Proteomes" id="UP000321820">
    <property type="component" value="Chromosome"/>
</dbReference>